<evidence type="ECO:0000256" key="2">
    <source>
        <dbReference type="SAM" id="Coils"/>
    </source>
</evidence>
<dbReference type="EMBL" id="CP001860">
    <property type="protein sequence ID" value="ADB61498.1"/>
    <property type="molecule type" value="Genomic_DNA"/>
</dbReference>
<feature type="coiled-coil region" evidence="2">
    <location>
        <begin position="277"/>
        <end position="304"/>
    </location>
</feature>
<keyword evidence="5" id="KW-0378">Hydrolase</keyword>
<dbReference type="Proteomes" id="UP000001903">
    <property type="component" value="Chromosome"/>
</dbReference>
<dbReference type="SUPFAM" id="SSF52540">
    <property type="entry name" value="P-loop containing nucleoside triphosphate hydrolases"/>
    <property type="match status" value="1"/>
</dbReference>
<organism evidence="5 6">
    <name type="scientific">Haloterrigena turkmenica (strain ATCC 51198 / DSM 5511 / JCM 9101 / NCIMB 13204 / VKM B-1734 / 4k)</name>
    <name type="common">Halococcus turkmenicus</name>
    <dbReference type="NCBI Taxonomy" id="543526"/>
    <lineage>
        <taxon>Archaea</taxon>
        <taxon>Methanobacteriati</taxon>
        <taxon>Methanobacteriota</taxon>
        <taxon>Stenosarchaea group</taxon>
        <taxon>Halobacteria</taxon>
        <taxon>Halobacteriales</taxon>
        <taxon>Natrialbaceae</taxon>
        <taxon>Haloterrigena</taxon>
    </lineage>
</organism>
<dbReference type="NCBIfam" id="TIGR00345">
    <property type="entry name" value="GET3_arsA_TRC40"/>
    <property type="match status" value="1"/>
</dbReference>
<reference evidence="5 6" key="1">
    <citation type="journal article" date="2010" name="Stand. Genomic Sci.">
        <title>Complete genome sequence of Haloterrigena turkmenica type strain (4k).</title>
        <authorList>
            <person name="Saunders E."/>
            <person name="Tindall B.J."/>
            <person name="Fahnrich R."/>
            <person name="Lapidus A."/>
            <person name="Copeland A."/>
            <person name="Del Rio T.G."/>
            <person name="Lucas S."/>
            <person name="Chen F."/>
            <person name="Tice H."/>
            <person name="Cheng J.F."/>
            <person name="Han C."/>
            <person name="Detter J.C."/>
            <person name="Bruce D."/>
            <person name="Goodwin L."/>
            <person name="Chain P."/>
            <person name="Pitluck S."/>
            <person name="Pati A."/>
            <person name="Ivanova N."/>
            <person name="Mavromatis K."/>
            <person name="Chen A."/>
            <person name="Palaniappan K."/>
            <person name="Land M."/>
            <person name="Hauser L."/>
            <person name="Chang Y.J."/>
            <person name="Jeffries C.D."/>
            <person name="Brettin T."/>
            <person name="Rohde M."/>
            <person name="Goker M."/>
            <person name="Bristow J."/>
            <person name="Eisen J.A."/>
            <person name="Markowitz V."/>
            <person name="Hugenholtz P."/>
            <person name="Klenk H.P."/>
            <person name="Kyrpides N.C."/>
        </authorList>
    </citation>
    <scope>NUCLEOTIDE SEQUENCE [LARGE SCALE GENOMIC DNA]</scope>
    <source>
        <strain evidence="6">ATCC 51198 / DSM 5511 / JCM 9101 / NCIMB 13204 / VKM B-1734 / 4k</strain>
    </source>
</reference>
<evidence type="ECO:0000259" key="4">
    <source>
        <dbReference type="Pfam" id="PF02374"/>
    </source>
</evidence>
<feature type="region of interest" description="Disordered" evidence="3">
    <location>
        <begin position="132"/>
        <end position="174"/>
    </location>
</feature>
<keyword evidence="2" id="KW-0175">Coiled coil</keyword>
<evidence type="ECO:0000256" key="3">
    <source>
        <dbReference type="SAM" id="MobiDB-lite"/>
    </source>
</evidence>
<dbReference type="KEGG" id="htu:Htur_2621"/>
<accession>D2RWJ7</accession>
<dbReference type="Pfam" id="PF02374">
    <property type="entry name" value="ArsA_ATPase"/>
    <property type="match status" value="2"/>
</dbReference>
<proteinExistence type="inferred from homology"/>
<dbReference type="OrthoDB" id="46198at2157"/>
<dbReference type="InterPro" id="IPR027417">
    <property type="entry name" value="P-loop_NTPase"/>
</dbReference>
<evidence type="ECO:0000256" key="1">
    <source>
        <dbReference type="ARBA" id="ARBA00011040"/>
    </source>
</evidence>
<feature type="compositionally biased region" description="Acidic residues" evidence="3">
    <location>
        <begin position="32"/>
        <end position="51"/>
    </location>
</feature>
<dbReference type="STRING" id="543526.Htur_2621"/>
<dbReference type="AlphaFoldDB" id="D2RWJ7"/>
<protein>
    <submittedName>
        <fullName evidence="5">Arsenite-activated ATPase ArsA</fullName>
        <ecNumber evidence="5">3.6.3.16</ecNumber>
    </submittedName>
</protein>
<dbReference type="eggNOG" id="arCOG02849">
    <property type="taxonomic scope" value="Archaea"/>
</dbReference>
<dbReference type="InterPro" id="IPR016300">
    <property type="entry name" value="ATPase_ArsA/GET3"/>
</dbReference>
<evidence type="ECO:0000313" key="5">
    <source>
        <dbReference type="EMBL" id="ADB61498.1"/>
    </source>
</evidence>
<feature type="compositionally biased region" description="Low complexity" evidence="3">
    <location>
        <begin position="140"/>
        <end position="151"/>
    </location>
</feature>
<dbReference type="GeneID" id="8743234"/>
<evidence type="ECO:0000313" key="6">
    <source>
        <dbReference type="Proteomes" id="UP000001903"/>
    </source>
</evidence>
<dbReference type="EC" id="3.6.3.16" evidence="5"/>
<dbReference type="CDD" id="cd02035">
    <property type="entry name" value="ArsA"/>
    <property type="match status" value="1"/>
</dbReference>
<name>D2RWJ7_HALTV</name>
<dbReference type="PANTHER" id="PTHR10803:SF3">
    <property type="entry name" value="ATPASE GET3"/>
    <property type="match status" value="1"/>
</dbReference>
<feature type="domain" description="ArsA/GET3 Anion-transporting ATPase-like" evidence="4">
    <location>
        <begin position="55"/>
        <end position="128"/>
    </location>
</feature>
<feature type="compositionally biased region" description="Acidic residues" evidence="3">
    <location>
        <begin position="8"/>
        <end position="20"/>
    </location>
</feature>
<comment type="similarity">
    <text evidence="1">Belongs to the arsA ATPase family.</text>
</comment>
<keyword evidence="6" id="KW-1185">Reference proteome</keyword>
<dbReference type="GO" id="GO:0005524">
    <property type="term" value="F:ATP binding"/>
    <property type="evidence" value="ECO:0007669"/>
    <property type="project" value="InterPro"/>
</dbReference>
<dbReference type="RefSeq" id="WP_012943770.1">
    <property type="nucleotide sequence ID" value="NC_013743.1"/>
</dbReference>
<dbReference type="GO" id="GO:0016887">
    <property type="term" value="F:ATP hydrolysis activity"/>
    <property type="evidence" value="ECO:0007669"/>
    <property type="project" value="InterPro"/>
</dbReference>
<gene>
    <name evidence="5" type="ordered locus">Htur_2621</name>
</gene>
<sequence length="415" mass="44410">MSGIDVERVDEEAETADETDDAHTIEVTPTDSLEDDERETIDVEPSDEPVDGPDYVLYGGKGGVGKTTMAAATALDSARGGTSTLVVSTDPAHSLSDTFETDVPAEPGRIRDDIPLYAAEIDPESAMEAGEVAFPGAGGPDDAANADDGTAGPFGGGADSGAGPFGGSDGGAGEMGGMGGLGDLLGGGDGSPMEALFGGAMPGADEAAAMQLLLEYMDDPRFERVVIDTAPTGHTLRLLKLPELMDTMMGRMMKVRQRISGMLEGMKGMFPGQEAPEEDDLEDLDELRERIERLRAALQDPARTDFRIVMVPEEMSVFESKRLRQQLEEFQIPVGTVVVNRVMEPLSDVTDDVRGEFLQPNLDDCEFCQRRWDVQQGALAEAQELFRGTEVRRVPLFADEVRGEGMLEVVAACLR</sequence>
<dbReference type="InterPro" id="IPR025723">
    <property type="entry name" value="ArsA/GET3_ATPase-like"/>
</dbReference>
<feature type="region of interest" description="Disordered" evidence="3">
    <location>
        <begin position="1"/>
        <end position="54"/>
    </location>
</feature>
<dbReference type="PANTHER" id="PTHR10803">
    <property type="entry name" value="ARSENICAL PUMP-DRIVING ATPASE ARSENITE-TRANSLOCATING ATPASE"/>
    <property type="match status" value="1"/>
</dbReference>
<feature type="domain" description="ArsA/GET3 Anion-transporting ATPase-like" evidence="4">
    <location>
        <begin position="199"/>
        <end position="414"/>
    </location>
</feature>
<feature type="compositionally biased region" description="Gly residues" evidence="3">
    <location>
        <begin position="152"/>
        <end position="174"/>
    </location>
</feature>
<dbReference type="Gene3D" id="3.40.50.300">
    <property type="entry name" value="P-loop containing nucleotide triphosphate hydrolases"/>
    <property type="match status" value="1"/>
</dbReference>
<dbReference type="HOGENOM" id="CLU_040761_2_1_2"/>